<dbReference type="RefSeq" id="WP_063386294.1">
    <property type="nucleotide sequence ID" value="NZ_LWBR01000001.1"/>
</dbReference>
<evidence type="ECO:0000256" key="2">
    <source>
        <dbReference type="ARBA" id="ARBA00005709"/>
    </source>
</evidence>
<dbReference type="Gene3D" id="1.20.1330.10">
    <property type="entry name" value="f41 fragment of flagellin, N-terminal domain"/>
    <property type="match status" value="1"/>
</dbReference>
<gene>
    <name evidence="7" type="ORF">AZI98_00275</name>
</gene>
<comment type="similarity">
    <text evidence="2">Belongs to the bacterial flagellin family.</text>
</comment>
<evidence type="ECO:0000259" key="6">
    <source>
        <dbReference type="Pfam" id="PF00700"/>
    </source>
</evidence>
<dbReference type="GO" id="GO:0005198">
    <property type="term" value="F:structural molecule activity"/>
    <property type="evidence" value="ECO:0007669"/>
    <property type="project" value="InterPro"/>
</dbReference>
<evidence type="ECO:0000256" key="4">
    <source>
        <dbReference type="SAM" id="Coils"/>
    </source>
</evidence>
<evidence type="ECO:0000256" key="3">
    <source>
        <dbReference type="ARBA" id="ARBA00023143"/>
    </source>
</evidence>
<comment type="caution">
    <text evidence="7">The sequence shown here is derived from an EMBL/GenBank/DDBJ whole genome shotgun (WGS) entry which is preliminary data.</text>
</comment>
<name>A0A165Z9K4_9BACI</name>
<feature type="domain" description="Flagellin C-terminal" evidence="6">
    <location>
        <begin position="207"/>
        <end position="289"/>
    </location>
</feature>
<dbReference type="PANTHER" id="PTHR42792">
    <property type="entry name" value="FLAGELLIN"/>
    <property type="match status" value="1"/>
</dbReference>
<dbReference type="OrthoDB" id="9758307at2"/>
<dbReference type="InterPro" id="IPR001029">
    <property type="entry name" value="Flagellin_N"/>
</dbReference>
<keyword evidence="7" id="KW-0969">Cilium</keyword>
<keyword evidence="8" id="KW-1185">Reference proteome</keyword>
<feature type="domain" description="Flagellin N-terminal" evidence="5">
    <location>
        <begin position="5"/>
        <end position="140"/>
    </location>
</feature>
<feature type="coiled-coil region" evidence="4">
    <location>
        <begin position="73"/>
        <end position="100"/>
    </location>
</feature>
<dbReference type="STRING" id="33936.AZI98_00275"/>
<evidence type="ECO:0000256" key="1">
    <source>
        <dbReference type="ARBA" id="ARBA00004365"/>
    </source>
</evidence>
<evidence type="ECO:0000313" key="8">
    <source>
        <dbReference type="Proteomes" id="UP000076476"/>
    </source>
</evidence>
<accession>A0A165Z9K4</accession>
<feature type="coiled-coil region" evidence="4">
    <location>
        <begin position="202"/>
        <end position="233"/>
    </location>
</feature>
<dbReference type="GO" id="GO:0071973">
    <property type="term" value="P:bacterial-type flagellum-dependent cell motility"/>
    <property type="evidence" value="ECO:0007669"/>
    <property type="project" value="InterPro"/>
</dbReference>
<evidence type="ECO:0000259" key="5">
    <source>
        <dbReference type="Pfam" id="PF00669"/>
    </source>
</evidence>
<keyword evidence="7" id="KW-0282">Flagellum</keyword>
<dbReference type="EMBL" id="LWBR01000001">
    <property type="protein sequence ID" value="KZN98014.1"/>
    <property type="molecule type" value="Genomic_DNA"/>
</dbReference>
<comment type="subcellular location">
    <subcellularLocation>
        <location evidence="1">Bacterial flagellum</location>
    </subcellularLocation>
</comment>
<sequence length="290" mass="32920">MRVTQSMLAQNSLRHLSKSYELLGKYQDQMLTGKKINRPSQDPVVAMKGLYYRTNLKEVEQYKRNLSEAYLWIENSEAGLEQANQGLQRIRELLIRTKNDTNSEDERDAVARELKQIKDDLVAVANTQVAGRYIFNGTKTDSAPVSGDPPVVNNNNEPFKIELSKNIQIQVNITPDNVFNQALFDTIQDIQNALENNDTTNLDNLLGQLDDHINALSAERAELGARYNRIEQMENRIGQQEVISTKILSDNEDADIERVIIDLKEQESAHRAALAVSARIIQPNLVDFLR</sequence>
<dbReference type="Pfam" id="PF00700">
    <property type="entry name" value="Flagellin_C"/>
    <property type="match status" value="1"/>
</dbReference>
<proteinExistence type="inferred from homology"/>
<dbReference type="SUPFAM" id="SSF64518">
    <property type="entry name" value="Phase 1 flagellin"/>
    <property type="match status" value="1"/>
</dbReference>
<dbReference type="InterPro" id="IPR001492">
    <property type="entry name" value="Flagellin"/>
</dbReference>
<keyword evidence="7" id="KW-0966">Cell projection</keyword>
<protein>
    <submittedName>
        <fullName evidence="7">Flagellar biosynthesis protein FlgL</fullName>
    </submittedName>
</protein>
<organism evidence="7 8">
    <name type="scientific">Aeribacillus pallidus</name>
    <dbReference type="NCBI Taxonomy" id="33936"/>
    <lineage>
        <taxon>Bacteria</taxon>
        <taxon>Bacillati</taxon>
        <taxon>Bacillota</taxon>
        <taxon>Bacilli</taxon>
        <taxon>Bacillales</taxon>
        <taxon>Bacillaceae</taxon>
        <taxon>Aeribacillus</taxon>
    </lineage>
</organism>
<dbReference type="AlphaFoldDB" id="A0A165Z9K4"/>
<keyword evidence="4" id="KW-0175">Coiled coil</keyword>
<dbReference type="InterPro" id="IPR046358">
    <property type="entry name" value="Flagellin_C"/>
</dbReference>
<dbReference type="Pfam" id="PF00669">
    <property type="entry name" value="Flagellin_N"/>
    <property type="match status" value="1"/>
</dbReference>
<reference evidence="7 8" key="1">
    <citation type="submission" date="2016-04" db="EMBL/GenBank/DDBJ databases">
        <title>Draft genome sequence of Aeribacillus pallidus 8m3 from petroleum reservoir.</title>
        <authorList>
            <person name="Poltaraus A.B."/>
            <person name="Nazina T.N."/>
            <person name="Tourova T.P."/>
            <person name="Malakho S.M."/>
            <person name="Korshunova A.V."/>
            <person name="Sokolova D.S."/>
        </authorList>
    </citation>
    <scope>NUCLEOTIDE SEQUENCE [LARGE SCALE GENOMIC DNA]</scope>
    <source>
        <strain evidence="7 8">8m3</strain>
    </source>
</reference>
<keyword evidence="3" id="KW-0975">Bacterial flagellum</keyword>
<evidence type="ECO:0000313" key="7">
    <source>
        <dbReference type="EMBL" id="KZN98014.1"/>
    </source>
</evidence>
<dbReference type="PANTHER" id="PTHR42792:SF1">
    <property type="entry name" value="FLAGELLAR HOOK-ASSOCIATED PROTEIN 3"/>
    <property type="match status" value="1"/>
</dbReference>
<dbReference type="InterPro" id="IPR013384">
    <property type="entry name" value="Flagell_FlgL"/>
</dbReference>
<dbReference type="GO" id="GO:0009424">
    <property type="term" value="C:bacterial-type flagellum hook"/>
    <property type="evidence" value="ECO:0007669"/>
    <property type="project" value="InterPro"/>
</dbReference>
<dbReference type="Proteomes" id="UP000076476">
    <property type="component" value="Unassembled WGS sequence"/>
</dbReference>
<dbReference type="NCBIfam" id="TIGR02550">
    <property type="entry name" value="flagell_flgL"/>
    <property type="match status" value="1"/>
</dbReference>